<accession>A0AAD9Q1Z1</accession>
<evidence type="ECO:0000256" key="7">
    <source>
        <dbReference type="ARBA" id="ARBA00023157"/>
    </source>
</evidence>
<feature type="compositionally biased region" description="Acidic residues" evidence="11">
    <location>
        <begin position="421"/>
        <end position="433"/>
    </location>
</feature>
<feature type="repeat" description="TSP type-3" evidence="10">
    <location>
        <begin position="348"/>
        <end position="383"/>
    </location>
</feature>
<keyword evidence="2 9" id="KW-0245">EGF-like domain</keyword>
<keyword evidence="7 9" id="KW-1015">Disulfide bond</keyword>
<feature type="domain" description="EGF-like" evidence="12">
    <location>
        <begin position="169"/>
        <end position="209"/>
    </location>
</feature>
<keyword evidence="4" id="KW-0677">Repeat</keyword>
<feature type="domain" description="EGF-like" evidence="12">
    <location>
        <begin position="210"/>
        <end position="255"/>
    </location>
</feature>
<name>A0AAD9Q1Z1_ACRCE</name>
<comment type="caution">
    <text evidence="14">The sequence shown here is derived from an EMBL/GenBank/DDBJ whole genome shotgun (WGS) entry which is preliminary data.</text>
</comment>
<evidence type="ECO:0000256" key="11">
    <source>
        <dbReference type="SAM" id="MobiDB-lite"/>
    </source>
</evidence>
<comment type="caution">
    <text evidence="9">Lacks conserved residue(s) required for the propagation of feature annotation.</text>
</comment>
<dbReference type="InterPro" id="IPR024665">
    <property type="entry name" value="TSP/COMP_CC"/>
</dbReference>
<dbReference type="InterPro" id="IPR028974">
    <property type="entry name" value="TSP_type-3_rpt"/>
</dbReference>
<evidence type="ECO:0000313" key="14">
    <source>
        <dbReference type="EMBL" id="KAK2552876.1"/>
    </source>
</evidence>
<protein>
    <submittedName>
        <fullName evidence="14">Thrombospondin-4</fullName>
    </submittedName>
</protein>
<dbReference type="Gene3D" id="2.60.120.200">
    <property type="match status" value="2"/>
</dbReference>
<feature type="disulfide bond" evidence="9">
    <location>
        <begin position="224"/>
        <end position="241"/>
    </location>
</feature>
<dbReference type="Gene3D" id="2.10.25.10">
    <property type="entry name" value="Laminin"/>
    <property type="match status" value="3"/>
</dbReference>
<keyword evidence="8" id="KW-0325">Glycoprotein</keyword>
<gene>
    <name evidence="14" type="ORF">P5673_025824</name>
</gene>
<dbReference type="AlphaFoldDB" id="A0AAD9Q1Z1"/>
<organism evidence="14 15">
    <name type="scientific">Acropora cervicornis</name>
    <name type="common">Staghorn coral</name>
    <dbReference type="NCBI Taxonomy" id="6130"/>
    <lineage>
        <taxon>Eukaryota</taxon>
        <taxon>Metazoa</taxon>
        <taxon>Cnidaria</taxon>
        <taxon>Anthozoa</taxon>
        <taxon>Hexacorallia</taxon>
        <taxon>Scleractinia</taxon>
        <taxon>Astrocoeniina</taxon>
        <taxon>Acroporidae</taxon>
        <taxon>Acropora</taxon>
    </lineage>
</organism>
<dbReference type="GO" id="GO:0005576">
    <property type="term" value="C:extracellular region"/>
    <property type="evidence" value="ECO:0007669"/>
    <property type="project" value="InterPro"/>
</dbReference>
<dbReference type="Pfam" id="PF07645">
    <property type="entry name" value="EGF_CA"/>
    <property type="match status" value="2"/>
</dbReference>
<dbReference type="GO" id="GO:0007155">
    <property type="term" value="P:cell adhesion"/>
    <property type="evidence" value="ECO:0007669"/>
    <property type="project" value="UniProtKB-KW"/>
</dbReference>
<evidence type="ECO:0000256" key="4">
    <source>
        <dbReference type="ARBA" id="ARBA00022737"/>
    </source>
</evidence>
<feature type="domain" description="TSP C-terminal" evidence="13">
    <location>
        <begin position="499"/>
        <end position="674"/>
    </location>
</feature>
<dbReference type="Pfam" id="PF11598">
    <property type="entry name" value="COMP"/>
    <property type="match status" value="1"/>
</dbReference>
<keyword evidence="6" id="KW-0130">Cell adhesion</keyword>
<evidence type="ECO:0000256" key="1">
    <source>
        <dbReference type="ARBA" id="ARBA00009456"/>
    </source>
</evidence>
<dbReference type="InterPro" id="IPR013320">
    <property type="entry name" value="ConA-like_dom_sf"/>
</dbReference>
<dbReference type="InterPro" id="IPR003367">
    <property type="entry name" value="Thrombospondin_3-like_rpt"/>
</dbReference>
<sequence>MELFIDPCGYSFLLVVLQRNSTRVVCHFTVRAYQEPQGITDTGTFPHEVAYDLIGLIKDLRYDLSVQVAETKYLRGLVENCQMCRVHDFCRFKPCFPGVPCFNDPATLQGFECGECPLGMVGNGVNCSDVDECKLVDPCYSRVTCQNRSPGYWCPPCPAGYSGKEVCTDIDECADSPCAKEAKCSNTNGSYECGNCPAGYTGDPTISCYYLNYCDPENPKSNPCSQYAKCIRLDSGRDFMCQCRTNYAGSGLLCAEDSDADGFPDVELNCSDKGCRKDNCVYVSNPDQLDADGDDIGDVCDEDMDGDGIRNELDNCARIANAAQYNNDGDLFGNDCDNCPYVSNSYQRDSDGDGIGDSCDRDIDGDGVINSFDNCPKIYNPLQEDRDTDTVGDVCDNCPSVRNRRQYDRDDDGLGDSCDTDRDDDNDGVDDMVDNCRGVTNPDQVDNDQDEKGDACDDDDDDDGNGIGDPCDGDFDNDKVPDAEDPCPVDHHCTRTDFTRMITVELNPYESPSIPPVWVVDSSGTQVTETANSDPAIAVSQMRFGGVDFSGTLDVSTQDDDDFVGIVFSYQSNKQFYLVSWKQRDQVHWNVKPFRAEAVKGIHIKGQGVTSDMHYGIRVMLKDKLKILAKGEVVVDTGYLVDKTLKGGRVGLYVFSQSDTLPQMTIELKSLATEAISVVIISSAEKSRSRTNRIVAVLHLS</sequence>
<reference evidence="14" key="1">
    <citation type="journal article" date="2023" name="G3 (Bethesda)">
        <title>Whole genome assembly and annotation of the endangered Caribbean coral Acropora cervicornis.</title>
        <authorList>
            <person name="Selwyn J.D."/>
            <person name="Vollmer S.V."/>
        </authorList>
    </citation>
    <scope>NUCLEOTIDE SEQUENCE</scope>
    <source>
        <strain evidence="14">K2</strain>
    </source>
</reference>
<dbReference type="Gene3D" id="4.10.1080.10">
    <property type="entry name" value="TSP type-3 repeat"/>
    <property type="match status" value="2"/>
</dbReference>
<dbReference type="PROSITE" id="PS51236">
    <property type="entry name" value="TSP_CTER"/>
    <property type="match status" value="1"/>
</dbReference>
<keyword evidence="15" id="KW-1185">Reference proteome</keyword>
<evidence type="ECO:0000256" key="5">
    <source>
        <dbReference type="ARBA" id="ARBA00022837"/>
    </source>
</evidence>
<dbReference type="Pfam" id="PF02412">
    <property type="entry name" value="TSP_3"/>
    <property type="match status" value="5"/>
</dbReference>
<dbReference type="InterPro" id="IPR009030">
    <property type="entry name" value="Growth_fac_rcpt_cys_sf"/>
</dbReference>
<feature type="repeat" description="TSP type-3" evidence="10">
    <location>
        <begin position="289"/>
        <end position="324"/>
    </location>
</feature>
<dbReference type="PROSITE" id="PS51234">
    <property type="entry name" value="TSP3"/>
    <property type="match status" value="2"/>
</dbReference>
<dbReference type="PROSITE" id="PS01187">
    <property type="entry name" value="EGF_CA"/>
    <property type="match status" value="1"/>
</dbReference>
<dbReference type="SUPFAM" id="SSF49899">
    <property type="entry name" value="Concanavalin A-like lectins/glucanases"/>
    <property type="match status" value="1"/>
</dbReference>
<evidence type="ECO:0000259" key="13">
    <source>
        <dbReference type="PROSITE" id="PS51236"/>
    </source>
</evidence>
<dbReference type="InterPro" id="IPR018097">
    <property type="entry name" value="EGF_Ca-bd_CS"/>
</dbReference>
<dbReference type="SMART" id="SM00181">
    <property type="entry name" value="EGF"/>
    <property type="match status" value="4"/>
</dbReference>
<feature type="domain" description="EGF-like" evidence="12">
    <location>
        <begin position="129"/>
        <end position="168"/>
    </location>
</feature>
<evidence type="ECO:0000256" key="3">
    <source>
        <dbReference type="ARBA" id="ARBA00022729"/>
    </source>
</evidence>
<evidence type="ECO:0000256" key="2">
    <source>
        <dbReference type="ARBA" id="ARBA00022536"/>
    </source>
</evidence>
<dbReference type="InterPro" id="IPR017897">
    <property type="entry name" value="Thrombospondin_3_rpt"/>
</dbReference>
<comment type="similarity">
    <text evidence="1">Belongs to the thrombospondin family.</text>
</comment>
<dbReference type="SUPFAM" id="SSF57184">
    <property type="entry name" value="Growth factor receptor domain"/>
    <property type="match status" value="1"/>
</dbReference>
<dbReference type="Pfam" id="PF05735">
    <property type="entry name" value="TSP_C"/>
    <property type="match status" value="2"/>
</dbReference>
<feature type="region of interest" description="Disordered" evidence="11">
    <location>
        <begin position="406"/>
        <end position="483"/>
    </location>
</feature>
<dbReference type="InterPro" id="IPR000742">
    <property type="entry name" value="EGF"/>
</dbReference>
<dbReference type="SMART" id="SM00179">
    <property type="entry name" value="EGF_CA"/>
    <property type="match status" value="2"/>
</dbReference>
<dbReference type="PROSITE" id="PS50026">
    <property type="entry name" value="EGF_3"/>
    <property type="match status" value="3"/>
</dbReference>
<dbReference type="FunFam" id="2.10.25.10:FF:000038">
    <property type="entry name" value="Fibrillin 2"/>
    <property type="match status" value="1"/>
</dbReference>
<evidence type="ECO:0000256" key="8">
    <source>
        <dbReference type="ARBA" id="ARBA00023180"/>
    </source>
</evidence>
<dbReference type="EMBL" id="JARQWQ010000082">
    <property type="protein sequence ID" value="KAK2552876.1"/>
    <property type="molecule type" value="Genomic_DNA"/>
</dbReference>
<keyword evidence="5 10" id="KW-0106">Calcium</keyword>
<dbReference type="InterPro" id="IPR008859">
    <property type="entry name" value="Thrombospondin_C"/>
</dbReference>
<dbReference type="PANTHER" id="PTHR10199">
    <property type="entry name" value="THROMBOSPONDIN"/>
    <property type="match status" value="1"/>
</dbReference>
<evidence type="ECO:0000313" key="15">
    <source>
        <dbReference type="Proteomes" id="UP001249851"/>
    </source>
</evidence>
<dbReference type="SUPFAM" id="SSF103647">
    <property type="entry name" value="TSP type-3 repeat"/>
    <property type="match status" value="3"/>
</dbReference>
<evidence type="ECO:0000256" key="10">
    <source>
        <dbReference type="PROSITE-ProRule" id="PRU00634"/>
    </source>
</evidence>
<reference evidence="14" key="2">
    <citation type="journal article" date="2023" name="Science">
        <title>Genomic signatures of disease resistance in endangered staghorn corals.</title>
        <authorList>
            <person name="Vollmer S.V."/>
            <person name="Selwyn J.D."/>
            <person name="Despard B.A."/>
            <person name="Roesel C.L."/>
        </authorList>
    </citation>
    <scope>NUCLEOTIDE SEQUENCE</scope>
    <source>
        <strain evidence="14">K2</strain>
    </source>
</reference>
<evidence type="ECO:0000256" key="6">
    <source>
        <dbReference type="ARBA" id="ARBA00022889"/>
    </source>
</evidence>
<dbReference type="InterPro" id="IPR049883">
    <property type="entry name" value="NOTCH1_EGF-like"/>
</dbReference>
<dbReference type="FunFam" id="4.10.1080.10:FF:000002">
    <property type="entry name" value="Thrombospondin 3"/>
    <property type="match status" value="1"/>
</dbReference>
<dbReference type="CDD" id="cd00054">
    <property type="entry name" value="EGF_CA"/>
    <property type="match status" value="2"/>
</dbReference>
<proteinExistence type="inferred from homology"/>
<dbReference type="PANTHER" id="PTHR10199:SF100">
    <property type="entry name" value="THROMBOSPONDIN, ISOFORM A"/>
    <property type="match status" value="1"/>
</dbReference>
<dbReference type="GO" id="GO:0005509">
    <property type="term" value="F:calcium ion binding"/>
    <property type="evidence" value="ECO:0007669"/>
    <property type="project" value="UniProtKB-UniRule"/>
</dbReference>
<dbReference type="FunFam" id="2.10.25.10:FF:000027">
    <property type="entry name" value="Thrombospondin 3"/>
    <property type="match status" value="1"/>
</dbReference>
<evidence type="ECO:0000259" key="12">
    <source>
        <dbReference type="PROSITE" id="PS50026"/>
    </source>
</evidence>
<dbReference type="InterPro" id="IPR001881">
    <property type="entry name" value="EGF-like_Ca-bd_dom"/>
</dbReference>
<dbReference type="Proteomes" id="UP001249851">
    <property type="component" value="Unassembled WGS sequence"/>
</dbReference>
<keyword evidence="3" id="KW-0732">Signal</keyword>
<evidence type="ECO:0000256" key="9">
    <source>
        <dbReference type="PROSITE-ProRule" id="PRU00076"/>
    </source>
</evidence>